<dbReference type="PANTHER" id="PTHR45700">
    <property type="entry name" value="UBIQUITIN-PROTEIN LIGASE E3C"/>
    <property type="match status" value="1"/>
</dbReference>
<dbReference type="STRING" id="403673.A0A177WEP2"/>
<dbReference type="InterPro" id="IPR044611">
    <property type="entry name" value="E3A/B/C-like"/>
</dbReference>
<feature type="active site" description="Glycyl thioester intermediate" evidence="6">
    <location>
        <position position="1036"/>
    </location>
</feature>
<dbReference type="FunFam" id="3.30.2410.10:FF:000017">
    <property type="entry name" value="E3 ubiquitin-protein ligase UPL7"/>
    <property type="match status" value="1"/>
</dbReference>
<dbReference type="Proteomes" id="UP000077115">
    <property type="component" value="Unassembled WGS sequence"/>
</dbReference>
<dbReference type="VEuPathDB" id="FungiDB:BDEG_22422"/>
<evidence type="ECO:0000256" key="3">
    <source>
        <dbReference type="ARBA" id="ARBA00012485"/>
    </source>
</evidence>
<dbReference type="Gene3D" id="3.90.1750.10">
    <property type="entry name" value="Hect, E3 ligase catalytic domains"/>
    <property type="match status" value="1"/>
</dbReference>
<feature type="domain" description="HECT" evidence="7">
    <location>
        <begin position="735"/>
        <end position="1068"/>
    </location>
</feature>
<dbReference type="EMBL" id="DS022301">
    <property type="protein sequence ID" value="OAJ38503.1"/>
    <property type="molecule type" value="Genomic_DNA"/>
</dbReference>
<dbReference type="Gene3D" id="3.30.2160.10">
    <property type="entry name" value="Hect, E3 ligase catalytic domain"/>
    <property type="match status" value="1"/>
</dbReference>
<evidence type="ECO:0000256" key="1">
    <source>
        <dbReference type="ARBA" id="ARBA00000885"/>
    </source>
</evidence>
<evidence type="ECO:0000256" key="6">
    <source>
        <dbReference type="PROSITE-ProRule" id="PRU00104"/>
    </source>
</evidence>
<comment type="catalytic activity">
    <reaction evidence="1">
        <text>S-ubiquitinyl-[E2 ubiquitin-conjugating enzyme]-L-cysteine + [acceptor protein]-L-lysine = [E2 ubiquitin-conjugating enzyme]-L-cysteine + N(6)-ubiquitinyl-[acceptor protein]-L-lysine.</text>
        <dbReference type="EC" id="2.3.2.26"/>
    </reaction>
</comment>
<dbReference type="Gene3D" id="3.30.2410.10">
    <property type="entry name" value="Hect, E3 ligase catalytic domain"/>
    <property type="match status" value="1"/>
</dbReference>
<evidence type="ECO:0000313" key="9">
    <source>
        <dbReference type="Proteomes" id="UP000077115"/>
    </source>
</evidence>
<name>A0A177WEP2_BATDL</name>
<gene>
    <name evidence="8" type="ORF">BDEG_22422</name>
</gene>
<protein>
    <recommendedName>
        <fullName evidence="3">HECT-type E3 ubiquitin transferase</fullName>
        <ecNumber evidence="3">2.3.2.26</ecNumber>
    </recommendedName>
</protein>
<reference evidence="8 9" key="1">
    <citation type="submission" date="2006-10" db="EMBL/GenBank/DDBJ databases">
        <title>The Genome Sequence of Batrachochytrium dendrobatidis JEL423.</title>
        <authorList>
            <consortium name="The Broad Institute Genome Sequencing Platform"/>
            <person name="Birren B."/>
            <person name="Lander E."/>
            <person name="Galagan J."/>
            <person name="Cuomo C."/>
            <person name="Devon K."/>
            <person name="Jaffe D."/>
            <person name="Butler J."/>
            <person name="Alvarez P."/>
            <person name="Gnerre S."/>
            <person name="Grabherr M."/>
            <person name="Kleber M."/>
            <person name="Mauceli E."/>
            <person name="Brockman W."/>
            <person name="Young S."/>
            <person name="LaButti K."/>
            <person name="Sykes S."/>
            <person name="DeCaprio D."/>
            <person name="Crawford M."/>
            <person name="Koehrsen M."/>
            <person name="Engels R."/>
            <person name="Montgomery P."/>
            <person name="Pearson M."/>
            <person name="Howarth C."/>
            <person name="Larson L."/>
            <person name="White J."/>
            <person name="O'Leary S."/>
            <person name="Kodira C."/>
            <person name="Zeng Q."/>
            <person name="Yandava C."/>
            <person name="Alvarado L."/>
            <person name="Longcore J."/>
            <person name="James T."/>
        </authorList>
    </citation>
    <scope>NUCLEOTIDE SEQUENCE [LARGE SCALE GENOMIC DNA]</scope>
    <source>
        <strain evidence="8 9">JEL423</strain>
    </source>
</reference>
<reference evidence="8 9" key="2">
    <citation type="submission" date="2016-05" db="EMBL/GenBank/DDBJ databases">
        <title>Lineage-specific infection strategies underlie the spectrum of fungal disease in amphibians.</title>
        <authorList>
            <person name="Cuomo C.A."/>
            <person name="Farrer R.A."/>
            <person name="James T."/>
            <person name="Longcore J."/>
            <person name="Birren B."/>
        </authorList>
    </citation>
    <scope>NUCLEOTIDE SEQUENCE [LARGE SCALE GENOMIC DNA]</scope>
    <source>
        <strain evidence="8 9">JEL423</strain>
    </source>
</reference>
<dbReference type="InterPro" id="IPR035983">
    <property type="entry name" value="Hect_E3_ubiquitin_ligase"/>
</dbReference>
<dbReference type="SMART" id="SM00119">
    <property type="entry name" value="HECTc"/>
    <property type="match status" value="1"/>
</dbReference>
<comment type="pathway">
    <text evidence="2">Protein modification; protein ubiquitination.</text>
</comment>
<evidence type="ECO:0000313" key="8">
    <source>
        <dbReference type="EMBL" id="OAJ38503.1"/>
    </source>
</evidence>
<evidence type="ECO:0000256" key="5">
    <source>
        <dbReference type="ARBA" id="ARBA00022786"/>
    </source>
</evidence>
<dbReference type="PANTHER" id="PTHR45700:SF2">
    <property type="entry name" value="UBIQUITIN-PROTEIN LIGASE E3C"/>
    <property type="match status" value="1"/>
</dbReference>
<dbReference type="SUPFAM" id="SSF56204">
    <property type="entry name" value="Hect, E3 ligase catalytic domain"/>
    <property type="match status" value="1"/>
</dbReference>
<dbReference type="GO" id="GO:0061630">
    <property type="term" value="F:ubiquitin protein ligase activity"/>
    <property type="evidence" value="ECO:0007669"/>
    <property type="project" value="UniProtKB-EC"/>
</dbReference>
<keyword evidence="5 6" id="KW-0833">Ubl conjugation pathway</keyword>
<evidence type="ECO:0000256" key="4">
    <source>
        <dbReference type="ARBA" id="ARBA00022679"/>
    </source>
</evidence>
<dbReference type="OrthoDB" id="8068875at2759"/>
<dbReference type="GO" id="GO:0000209">
    <property type="term" value="P:protein polyubiquitination"/>
    <property type="evidence" value="ECO:0007669"/>
    <property type="project" value="InterPro"/>
</dbReference>
<accession>A0A177WEP2</accession>
<keyword evidence="4" id="KW-0808">Transferase</keyword>
<sequence>MFSLFNGEYGGKKNINLGGNRSAGSRQDRDALLKATQLERQQRDMERRRMNAAVQIQAFYQSRRAFRLECNAQRALFDAAWVSNASNPHQNPTVASKDEHTANQIMTRSSQLLFFWNLSRDVDRLNTLIAWLVSPSKNASQLPNVMVPFQQYSDQGKRWRFLLAKLVDRILETLSSQRNAPLDATLTVLAARLLQIIYFDKQSRILTLQSDVTIEDDSLHSASNTMLTQSIRPDLPSHAYLDELRFSIIQQGLFKQARLIILEKDANSIEIVSAMMIAAVDSFKETPMLYKYVLEVFAVHILTIPLVFQKIPDDASSQLKTAIPFEFITTILLNASTRNPDKSDTTLFESSKVQLNFETLSDSTALADNYLQLSEKLFVLDSPLSGISADTIMLYVVCARKLLSALDINLFRQFDAKERKSKADADAYEAVTVSENSPSYLMGQLTSFLSNTNRIINILKICQSPSHFFASLSYLAIVLVLCSSTRSDILKSLQFHPELQLLARIWSMIHQNKVWIDICTPNSQLFLSTVPEHVDVLNSFAVFSELMSQELLALGDDELFNSSFPLSQPELIELCTSVKNMSIKLCWMQSSDNTGMLGCLMPLDYLRSLFTRLMRQLHDRDARKLFCPPNHWLMEDLTIGDEFVDLIFDSNVATPVTSIGPSQRFMRATACHSILSNIPFVIPFQLRVQILRKWIKTDRKRYVEDQYRPLSRITIRRSSVFEDGFDHLNSLGSGLKGRVSITFIDEHGLVEAGIDGGGVFKEFLTACLKQAFNSNYGLFETTKDQLLFPSSSLYATQDSQLQLMEFLGRIIGKALYDGVLLDSAFATFFLAKWLGKRSYLDDLPSLDTEFYNGLLFLKKYTGDVEKDLALNFTVSENEFGVPKIVELIPNGANISVTKENRIRYIYLVANYRLNTKIAKQCQAFFHGLSDLIHPSWLKLFDEQELQVLLGGSAVPIDLDDLRQNTVYSGVYDDKHPTIVMFWEVLQDFDEDQRRKLVKYVTSCSRPPILGFCELYPLFSIRDSSTDQARLPTASTCVNLLKLPRYESKDILRQKLIYAIDSDAGFELS</sequence>
<organism evidence="8 9">
    <name type="scientific">Batrachochytrium dendrobatidis (strain JEL423)</name>
    <dbReference type="NCBI Taxonomy" id="403673"/>
    <lineage>
        <taxon>Eukaryota</taxon>
        <taxon>Fungi</taxon>
        <taxon>Fungi incertae sedis</taxon>
        <taxon>Chytridiomycota</taxon>
        <taxon>Chytridiomycota incertae sedis</taxon>
        <taxon>Chytridiomycetes</taxon>
        <taxon>Rhizophydiales</taxon>
        <taxon>Rhizophydiales incertae sedis</taxon>
        <taxon>Batrachochytrium</taxon>
    </lineage>
</organism>
<dbReference type="CDD" id="cd00078">
    <property type="entry name" value="HECTc"/>
    <property type="match status" value="1"/>
</dbReference>
<dbReference type="InterPro" id="IPR000569">
    <property type="entry name" value="HECT_dom"/>
</dbReference>
<proteinExistence type="predicted"/>
<dbReference type="PROSITE" id="PS50237">
    <property type="entry name" value="HECT"/>
    <property type="match status" value="1"/>
</dbReference>
<dbReference type="Pfam" id="PF00632">
    <property type="entry name" value="HECT"/>
    <property type="match status" value="1"/>
</dbReference>
<evidence type="ECO:0000259" key="7">
    <source>
        <dbReference type="PROSITE" id="PS50237"/>
    </source>
</evidence>
<dbReference type="eggNOG" id="KOG0942">
    <property type="taxonomic scope" value="Eukaryota"/>
</dbReference>
<dbReference type="AlphaFoldDB" id="A0A177WEP2"/>
<dbReference type="FunFam" id="3.30.2160.10:FF:000002">
    <property type="entry name" value="Putative Ubiquitin-protein ligase E3C"/>
    <property type="match status" value="1"/>
</dbReference>
<dbReference type="EC" id="2.3.2.26" evidence="3"/>
<evidence type="ECO:0000256" key="2">
    <source>
        <dbReference type="ARBA" id="ARBA00004906"/>
    </source>
</evidence>
<dbReference type="GO" id="GO:0006511">
    <property type="term" value="P:ubiquitin-dependent protein catabolic process"/>
    <property type="evidence" value="ECO:0007669"/>
    <property type="project" value="TreeGrafter"/>
</dbReference>